<proteinExistence type="inferred from homology"/>
<protein>
    <recommendedName>
        <fullName evidence="2">Biogenesis of lysosome-related organelles complex 1 subunit 5</fullName>
    </recommendedName>
</protein>
<dbReference type="Proteomes" id="UP000252519">
    <property type="component" value="Unassembled WGS sequence"/>
</dbReference>
<sequence length="128" mass="14962">MSVPTVMRDTQLLGQHLFDHTPYVRAEIDRFLDRFEKNERHREFDGILRASHALIEAAETPVEALFDAGKMSTLTQDVNQLTERIQKLTQPTYAKEHEEYLAEIEKKQKECLDLRRAEAHLKLRNSIS</sequence>
<keyword evidence="4" id="KW-1185">Reference proteome</keyword>
<gene>
    <name evidence="3" type="ORF">ANCCAN_02067</name>
</gene>
<dbReference type="OrthoDB" id="5788338at2759"/>
<evidence type="ECO:0000313" key="3">
    <source>
        <dbReference type="EMBL" id="RCN51707.1"/>
    </source>
</evidence>
<dbReference type="Pfam" id="PF14942">
    <property type="entry name" value="Muted"/>
    <property type="match status" value="1"/>
</dbReference>
<accession>A0A368H8R5</accession>
<dbReference type="EMBL" id="JOJR01000011">
    <property type="protein sequence ID" value="RCN51707.1"/>
    <property type="molecule type" value="Genomic_DNA"/>
</dbReference>
<evidence type="ECO:0000313" key="4">
    <source>
        <dbReference type="Proteomes" id="UP000252519"/>
    </source>
</evidence>
<reference evidence="3 4" key="1">
    <citation type="submission" date="2014-10" db="EMBL/GenBank/DDBJ databases">
        <title>Draft genome of the hookworm Ancylostoma caninum.</title>
        <authorList>
            <person name="Mitreva M."/>
        </authorList>
    </citation>
    <scope>NUCLEOTIDE SEQUENCE [LARGE SCALE GENOMIC DNA]</scope>
    <source>
        <strain evidence="3 4">Baltimore</strain>
    </source>
</reference>
<dbReference type="AlphaFoldDB" id="A0A368H8R5"/>
<dbReference type="GO" id="GO:0031083">
    <property type="term" value="C:BLOC-1 complex"/>
    <property type="evidence" value="ECO:0007669"/>
    <property type="project" value="InterPro"/>
</dbReference>
<organism evidence="3 4">
    <name type="scientific">Ancylostoma caninum</name>
    <name type="common">Dog hookworm</name>
    <dbReference type="NCBI Taxonomy" id="29170"/>
    <lineage>
        <taxon>Eukaryota</taxon>
        <taxon>Metazoa</taxon>
        <taxon>Ecdysozoa</taxon>
        <taxon>Nematoda</taxon>
        <taxon>Chromadorea</taxon>
        <taxon>Rhabditida</taxon>
        <taxon>Rhabditina</taxon>
        <taxon>Rhabditomorpha</taxon>
        <taxon>Strongyloidea</taxon>
        <taxon>Ancylostomatidae</taxon>
        <taxon>Ancylostomatinae</taxon>
        <taxon>Ancylostoma</taxon>
    </lineage>
</organism>
<comment type="caution">
    <text evidence="3">The sequence shown here is derived from an EMBL/GenBank/DDBJ whole genome shotgun (WGS) entry which is preliminary data.</text>
</comment>
<dbReference type="InterPro" id="IPR017243">
    <property type="entry name" value="Bloc1s5"/>
</dbReference>
<dbReference type="GO" id="GO:0030133">
    <property type="term" value="C:transport vesicle"/>
    <property type="evidence" value="ECO:0007669"/>
    <property type="project" value="InterPro"/>
</dbReference>
<evidence type="ECO:0000256" key="1">
    <source>
        <dbReference type="ARBA" id="ARBA00010754"/>
    </source>
</evidence>
<evidence type="ECO:0000256" key="2">
    <source>
        <dbReference type="ARBA" id="ARBA00019580"/>
    </source>
</evidence>
<comment type="similarity">
    <text evidence="1">Belongs to the BLOC1S5 family.</text>
</comment>
<dbReference type="STRING" id="29170.A0A368H8R5"/>
<name>A0A368H8R5_ANCCA</name>